<name>A0A8J5JC62_9STRA</name>
<organism evidence="1 2">
    <name type="scientific">Phytophthora aleatoria</name>
    <dbReference type="NCBI Taxonomy" id="2496075"/>
    <lineage>
        <taxon>Eukaryota</taxon>
        <taxon>Sar</taxon>
        <taxon>Stramenopiles</taxon>
        <taxon>Oomycota</taxon>
        <taxon>Peronosporomycetes</taxon>
        <taxon>Peronosporales</taxon>
        <taxon>Peronosporaceae</taxon>
        <taxon>Phytophthora</taxon>
    </lineage>
</organism>
<proteinExistence type="predicted"/>
<dbReference type="Proteomes" id="UP000709295">
    <property type="component" value="Unassembled WGS sequence"/>
</dbReference>
<keyword evidence="2" id="KW-1185">Reference proteome</keyword>
<dbReference type="EMBL" id="JAENGY010000255">
    <property type="protein sequence ID" value="KAG6967955.1"/>
    <property type="molecule type" value="Genomic_DNA"/>
</dbReference>
<dbReference type="AlphaFoldDB" id="A0A8J5JC62"/>
<sequence>MLTIGEQNAAGLVQIRKSPTHKTDLNVLDEYAGLFPQGTARYIVLVPDMETSDKFRLSLADPPTQVLYRSMERISGSDACLSQVFVTVRCGTGPRIVGY</sequence>
<reference evidence="1" key="1">
    <citation type="submission" date="2021-01" db="EMBL/GenBank/DDBJ databases">
        <title>Phytophthora aleatoria, a newly-described species from Pinus radiata is distinct from Phytophthora cactorum isolates based on comparative genomics.</title>
        <authorList>
            <person name="Mcdougal R."/>
            <person name="Panda P."/>
            <person name="Williams N."/>
            <person name="Studholme D.J."/>
        </authorList>
    </citation>
    <scope>NUCLEOTIDE SEQUENCE</scope>
    <source>
        <strain evidence="1">NZFS 4037</strain>
    </source>
</reference>
<accession>A0A8J5JC62</accession>
<evidence type="ECO:0000313" key="2">
    <source>
        <dbReference type="Proteomes" id="UP000709295"/>
    </source>
</evidence>
<gene>
    <name evidence="1" type="ORF">JG688_00006062</name>
</gene>
<comment type="caution">
    <text evidence="1">The sequence shown here is derived from an EMBL/GenBank/DDBJ whole genome shotgun (WGS) entry which is preliminary data.</text>
</comment>
<protein>
    <submittedName>
        <fullName evidence="1">Uncharacterized protein</fullName>
    </submittedName>
</protein>
<evidence type="ECO:0000313" key="1">
    <source>
        <dbReference type="EMBL" id="KAG6967955.1"/>
    </source>
</evidence>